<dbReference type="Proteomes" id="UP001057085">
    <property type="component" value="Segment"/>
</dbReference>
<protein>
    <submittedName>
        <fullName evidence="1">Uncharacterized protein</fullName>
    </submittedName>
</protein>
<evidence type="ECO:0000313" key="1">
    <source>
        <dbReference type="EMBL" id="URG17532.1"/>
    </source>
</evidence>
<name>A0A9E7LA02_9CAUD</name>
<organism evidence="1 2">
    <name type="scientific">Rhodococcus phage Mbo4</name>
    <dbReference type="NCBI Taxonomy" id="2936912"/>
    <lineage>
        <taxon>Viruses</taxon>
        <taxon>Duplodnaviria</taxon>
        <taxon>Heunggongvirae</taxon>
        <taxon>Uroviricota</taxon>
        <taxon>Caudoviricetes</taxon>
        <taxon>Mboquatrovirus</taxon>
        <taxon>Mboquatrovirus Mbo4</taxon>
    </lineage>
</organism>
<reference evidence="1" key="1">
    <citation type="submission" date="2022-04" db="EMBL/GenBank/DDBJ databases">
        <authorList>
            <person name="Hwangbo M."/>
            <person name="Wang B."/>
            <person name="Yang S.-H."/>
            <person name="Gill J.J."/>
            <person name="Chu K.-H."/>
            <person name="Young R."/>
        </authorList>
    </citation>
    <scope>NUCLEOTIDE SEQUENCE</scope>
</reference>
<accession>A0A9E7LA02</accession>
<sequence length="59" mass="6953">MRDIQRRAIDAMLDNKLDEERSPTGDITMDLLFTINDPALRPWLIAQRKWERSRIAEVA</sequence>
<evidence type="ECO:0000313" key="2">
    <source>
        <dbReference type="Proteomes" id="UP001057085"/>
    </source>
</evidence>
<proteinExistence type="predicted"/>
<dbReference type="EMBL" id="ON191532">
    <property type="protein sequence ID" value="URG17532.1"/>
    <property type="molecule type" value="Genomic_DNA"/>
</dbReference>
<gene>
    <name evidence="1" type="ORF">Mbo4_042</name>
</gene>
<keyword evidence="2" id="KW-1185">Reference proteome</keyword>